<dbReference type="InterPro" id="IPR014123">
    <property type="entry name" value="Superoxide_dismutase_Ni-type"/>
</dbReference>
<name>A0A0D3J6B3_EMIH1</name>
<dbReference type="PaxDb" id="2903-EOD19048"/>
<dbReference type="KEGG" id="ehx:EMIHUDRAFT_445015"/>
<dbReference type="InterPro" id="IPR036502">
    <property type="entry name" value="NiSOD_sf"/>
</dbReference>
<dbReference type="Pfam" id="PF09055">
    <property type="entry name" value="Sod_Ni"/>
    <property type="match status" value="1"/>
</dbReference>
<dbReference type="GO" id="GO:0004784">
    <property type="term" value="F:superoxide dismutase activity"/>
    <property type="evidence" value="ECO:0007669"/>
    <property type="project" value="InterPro"/>
</dbReference>
<dbReference type="GO" id="GO:0016151">
    <property type="term" value="F:nickel cation binding"/>
    <property type="evidence" value="ECO:0007669"/>
    <property type="project" value="InterPro"/>
</dbReference>
<evidence type="ECO:0008006" key="3">
    <source>
        <dbReference type="Google" id="ProtNLM"/>
    </source>
</evidence>
<reference evidence="1" key="2">
    <citation type="submission" date="2024-10" db="UniProtKB">
        <authorList>
            <consortium name="EnsemblProtists"/>
        </authorList>
    </citation>
    <scope>IDENTIFICATION</scope>
</reference>
<dbReference type="AlphaFoldDB" id="A0A0D3J6B3"/>
<proteinExistence type="predicted"/>
<organism evidence="1 2">
    <name type="scientific">Emiliania huxleyi (strain CCMP1516)</name>
    <dbReference type="NCBI Taxonomy" id="280463"/>
    <lineage>
        <taxon>Eukaryota</taxon>
        <taxon>Haptista</taxon>
        <taxon>Haptophyta</taxon>
        <taxon>Prymnesiophyceae</taxon>
        <taxon>Isochrysidales</taxon>
        <taxon>Noelaerhabdaceae</taxon>
        <taxon>Emiliania</taxon>
    </lineage>
</organism>
<dbReference type="eggNOG" id="ENOG502S3XN">
    <property type="taxonomic scope" value="Eukaryota"/>
</dbReference>
<dbReference type="GeneID" id="17264594"/>
<evidence type="ECO:0000313" key="1">
    <source>
        <dbReference type="EnsemblProtists" id="EOD19048"/>
    </source>
</evidence>
<dbReference type="SUPFAM" id="SSF109770">
    <property type="entry name" value="Nickel-containing superoxide dismutase, NiSOD"/>
    <property type="match status" value="1"/>
</dbReference>
<evidence type="ECO:0000313" key="2">
    <source>
        <dbReference type="Proteomes" id="UP000013827"/>
    </source>
</evidence>
<dbReference type="RefSeq" id="XP_005771477.1">
    <property type="nucleotide sequence ID" value="XM_005771420.1"/>
</dbReference>
<sequence>MLLSVTRRRAPTALARAGPALLVRGHCQVPCGIFDDPARVAAMKEDAATIRKSMVQIGELAGKGDALSFNQATRWVMTKEAHAGSLMTTLGEYMLAQRVKRELFDQDEEYVEALKAHHAALQAAMKTKQVVDVAACDALDTAIEKVAPMYLKQA</sequence>
<dbReference type="EnsemblProtists" id="EOD19048">
    <property type="protein sequence ID" value="EOD19048"/>
    <property type="gene ID" value="EMIHUDRAFT_445015"/>
</dbReference>
<protein>
    <recommendedName>
        <fullName evidence="3">Superoxide dismutase</fullName>
    </recommendedName>
</protein>
<dbReference type="Gene3D" id="1.20.120.400">
    <property type="entry name" value="Nickel-containing superoxide dismutase"/>
    <property type="match status" value="1"/>
</dbReference>
<accession>A0A0D3J6B3</accession>
<reference evidence="2" key="1">
    <citation type="journal article" date="2013" name="Nature">
        <title>Pan genome of the phytoplankton Emiliania underpins its global distribution.</title>
        <authorList>
            <person name="Read B.A."/>
            <person name="Kegel J."/>
            <person name="Klute M.J."/>
            <person name="Kuo A."/>
            <person name="Lefebvre S.C."/>
            <person name="Maumus F."/>
            <person name="Mayer C."/>
            <person name="Miller J."/>
            <person name="Monier A."/>
            <person name="Salamov A."/>
            <person name="Young J."/>
            <person name="Aguilar M."/>
            <person name="Claverie J.M."/>
            <person name="Frickenhaus S."/>
            <person name="Gonzalez K."/>
            <person name="Herman E.K."/>
            <person name="Lin Y.C."/>
            <person name="Napier J."/>
            <person name="Ogata H."/>
            <person name="Sarno A.F."/>
            <person name="Shmutz J."/>
            <person name="Schroeder D."/>
            <person name="de Vargas C."/>
            <person name="Verret F."/>
            <person name="von Dassow P."/>
            <person name="Valentin K."/>
            <person name="Van de Peer Y."/>
            <person name="Wheeler G."/>
            <person name="Dacks J.B."/>
            <person name="Delwiche C.F."/>
            <person name="Dyhrman S.T."/>
            <person name="Glockner G."/>
            <person name="John U."/>
            <person name="Richards T."/>
            <person name="Worden A.Z."/>
            <person name="Zhang X."/>
            <person name="Grigoriev I.V."/>
            <person name="Allen A.E."/>
            <person name="Bidle K."/>
            <person name="Borodovsky M."/>
            <person name="Bowler C."/>
            <person name="Brownlee C."/>
            <person name="Cock J.M."/>
            <person name="Elias M."/>
            <person name="Gladyshev V.N."/>
            <person name="Groth M."/>
            <person name="Guda C."/>
            <person name="Hadaegh A."/>
            <person name="Iglesias-Rodriguez M.D."/>
            <person name="Jenkins J."/>
            <person name="Jones B.M."/>
            <person name="Lawson T."/>
            <person name="Leese F."/>
            <person name="Lindquist E."/>
            <person name="Lobanov A."/>
            <person name="Lomsadze A."/>
            <person name="Malik S.B."/>
            <person name="Marsh M.E."/>
            <person name="Mackinder L."/>
            <person name="Mock T."/>
            <person name="Mueller-Roeber B."/>
            <person name="Pagarete A."/>
            <person name="Parker M."/>
            <person name="Probert I."/>
            <person name="Quesneville H."/>
            <person name="Raines C."/>
            <person name="Rensing S.A."/>
            <person name="Riano-Pachon D.M."/>
            <person name="Richier S."/>
            <person name="Rokitta S."/>
            <person name="Shiraiwa Y."/>
            <person name="Soanes D.M."/>
            <person name="van der Giezen M."/>
            <person name="Wahlund T.M."/>
            <person name="Williams B."/>
            <person name="Wilson W."/>
            <person name="Wolfe G."/>
            <person name="Wurch L.L."/>
        </authorList>
    </citation>
    <scope>NUCLEOTIDE SEQUENCE</scope>
</reference>
<dbReference type="Proteomes" id="UP000013827">
    <property type="component" value="Unassembled WGS sequence"/>
</dbReference>
<dbReference type="HOGENOM" id="CLU_1737442_0_0_1"/>
<keyword evidence="2" id="KW-1185">Reference proteome</keyword>